<dbReference type="InterPro" id="IPR001845">
    <property type="entry name" value="HTH_ArsR_DNA-bd_dom"/>
</dbReference>
<evidence type="ECO:0000256" key="2">
    <source>
        <dbReference type="ARBA" id="ARBA00023315"/>
    </source>
</evidence>
<evidence type="ECO:0000259" key="3">
    <source>
        <dbReference type="PROSITE" id="PS50987"/>
    </source>
</evidence>
<sequence>MSVLATDPQAVQLPHDDAATYASWFACLAEPVRVRLLHAIASAARPVPVGRLAELVGISQATCSHHLRKLAETGFVALRKEGTTTQVSVNPTCCAGLPHAADAVMGLLAPRPCCPNDIPDDVTVHAMTEHDWTAVQRIYGEGIDTGDATFDTEVPDRAVLDTTWLNGHRWVAEIDGRVVGWTALSAVSARPIYRGVADAAIYVAEDHRGRGVGRALIRQQVCAADDAGLWTLQATIFPENRAGLALHRTAGYRTLGVRERIGEHHGNWRDTVLLERRRPQE</sequence>
<keyword evidence="2" id="KW-0012">Acyltransferase</keyword>
<dbReference type="Pfam" id="PF12840">
    <property type="entry name" value="HTH_20"/>
    <property type="match status" value="1"/>
</dbReference>
<comment type="caution">
    <text evidence="5">The sequence shown here is derived from an EMBL/GenBank/DDBJ whole genome shotgun (WGS) entry which is preliminary data.</text>
</comment>
<dbReference type="Pfam" id="PF00583">
    <property type="entry name" value="Acetyltransf_1"/>
    <property type="match status" value="1"/>
</dbReference>
<dbReference type="PROSITE" id="PS51186">
    <property type="entry name" value="GNAT"/>
    <property type="match status" value="1"/>
</dbReference>
<reference evidence="5 6" key="1">
    <citation type="submission" date="2024-03" db="EMBL/GenBank/DDBJ databases">
        <title>Draft genome sequence of Pseudonocardia tropica JCM 19149.</title>
        <authorList>
            <person name="Butdee W."/>
            <person name="Duangmal K."/>
        </authorList>
    </citation>
    <scope>NUCLEOTIDE SEQUENCE [LARGE SCALE GENOMIC DNA]</scope>
    <source>
        <strain evidence="5 6">JCM 19149</strain>
    </source>
</reference>
<evidence type="ECO:0000313" key="5">
    <source>
        <dbReference type="EMBL" id="MEQ3542349.1"/>
    </source>
</evidence>
<feature type="domain" description="HTH arsR-type" evidence="3">
    <location>
        <begin position="13"/>
        <end position="115"/>
    </location>
</feature>
<dbReference type="PANTHER" id="PTHR43072:SF23">
    <property type="entry name" value="UPF0039 PROTEIN C11D3.02C"/>
    <property type="match status" value="1"/>
</dbReference>
<dbReference type="CDD" id="cd00090">
    <property type="entry name" value="HTH_ARSR"/>
    <property type="match status" value="1"/>
</dbReference>
<dbReference type="NCBIfam" id="NF033788">
    <property type="entry name" value="HTH_metalloreg"/>
    <property type="match status" value="1"/>
</dbReference>
<protein>
    <submittedName>
        <fullName evidence="5">Metalloregulator ArsR/SmtB family transcription factor</fullName>
    </submittedName>
</protein>
<gene>
    <name evidence="5" type="ORF">WHI96_26425</name>
</gene>
<dbReference type="SUPFAM" id="SSF46785">
    <property type="entry name" value="Winged helix' DNA-binding domain"/>
    <property type="match status" value="1"/>
</dbReference>
<dbReference type="PANTHER" id="PTHR43072">
    <property type="entry name" value="N-ACETYLTRANSFERASE"/>
    <property type="match status" value="1"/>
</dbReference>
<organism evidence="5 6">
    <name type="scientific">Pseudonocardia tropica</name>
    <dbReference type="NCBI Taxonomy" id="681289"/>
    <lineage>
        <taxon>Bacteria</taxon>
        <taxon>Bacillati</taxon>
        <taxon>Actinomycetota</taxon>
        <taxon>Actinomycetes</taxon>
        <taxon>Pseudonocardiales</taxon>
        <taxon>Pseudonocardiaceae</taxon>
        <taxon>Pseudonocardia</taxon>
    </lineage>
</organism>
<dbReference type="Proteomes" id="UP001464923">
    <property type="component" value="Unassembled WGS sequence"/>
</dbReference>
<dbReference type="RefSeq" id="WP_281010803.1">
    <property type="nucleotide sequence ID" value="NZ_BAABLY010000060.1"/>
</dbReference>
<feature type="domain" description="N-acetyltransferase" evidence="4">
    <location>
        <begin position="122"/>
        <end position="279"/>
    </location>
</feature>
<dbReference type="InterPro" id="IPR036388">
    <property type="entry name" value="WH-like_DNA-bd_sf"/>
</dbReference>
<evidence type="ECO:0000313" key="6">
    <source>
        <dbReference type="Proteomes" id="UP001464923"/>
    </source>
</evidence>
<dbReference type="EMBL" id="JBEDNP010000034">
    <property type="protein sequence ID" value="MEQ3542349.1"/>
    <property type="molecule type" value="Genomic_DNA"/>
</dbReference>
<dbReference type="Gene3D" id="1.10.10.10">
    <property type="entry name" value="Winged helix-like DNA-binding domain superfamily/Winged helix DNA-binding domain"/>
    <property type="match status" value="1"/>
</dbReference>
<dbReference type="InterPro" id="IPR000182">
    <property type="entry name" value="GNAT_dom"/>
</dbReference>
<dbReference type="Gene3D" id="3.40.630.30">
    <property type="match status" value="1"/>
</dbReference>
<keyword evidence="6" id="KW-1185">Reference proteome</keyword>
<dbReference type="SMART" id="SM00418">
    <property type="entry name" value="HTH_ARSR"/>
    <property type="match status" value="1"/>
</dbReference>
<keyword evidence="1" id="KW-0808">Transferase</keyword>
<dbReference type="InterPro" id="IPR016181">
    <property type="entry name" value="Acyl_CoA_acyltransferase"/>
</dbReference>
<dbReference type="PRINTS" id="PR00778">
    <property type="entry name" value="HTHARSR"/>
</dbReference>
<evidence type="ECO:0000256" key="1">
    <source>
        <dbReference type="ARBA" id="ARBA00022679"/>
    </source>
</evidence>
<dbReference type="SUPFAM" id="SSF55729">
    <property type="entry name" value="Acyl-CoA N-acyltransferases (Nat)"/>
    <property type="match status" value="1"/>
</dbReference>
<evidence type="ECO:0000259" key="4">
    <source>
        <dbReference type="PROSITE" id="PS51186"/>
    </source>
</evidence>
<dbReference type="InterPro" id="IPR036390">
    <property type="entry name" value="WH_DNA-bd_sf"/>
</dbReference>
<name>A0ABV1K281_9PSEU</name>
<proteinExistence type="predicted"/>
<dbReference type="InterPro" id="IPR011991">
    <property type="entry name" value="ArsR-like_HTH"/>
</dbReference>
<dbReference type="PROSITE" id="PS50987">
    <property type="entry name" value="HTH_ARSR_2"/>
    <property type="match status" value="1"/>
</dbReference>
<accession>A0ABV1K281</accession>
<dbReference type="CDD" id="cd04301">
    <property type="entry name" value="NAT_SF"/>
    <property type="match status" value="1"/>
</dbReference>